<comment type="caution">
    <text evidence="2">The sequence shown here is derived from an EMBL/GenBank/DDBJ whole genome shotgun (WGS) entry which is preliminary data.</text>
</comment>
<keyword evidence="3" id="KW-1185">Reference proteome</keyword>
<accession>A0A4Z1NGS2</accession>
<dbReference type="AlphaFoldDB" id="A0A4Z1NGS2"/>
<dbReference type="EMBL" id="SNSC02000025">
    <property type="protein sequence ID" value="TID13729.1"/>
    <property type="molecule type" value="Genomic_DNA"/>
</dbReference>
<feature type="chain" id="PRO_5021459396" evidence="1">
    <location>
        <begin position="18"/>
        <end position="175"/>
    </location>
</feature>
<evidence type="ECO:0000313" key="2">
    <source>
        <dbReference type="EMBL" id="TID13729.1"/>
    </source>
</evidence>
<keyword evidence="1" id="KW-0732">Signal</keyword>
<proteinExistence type="predicted"/>
<organism evidence="2 3">
    <name type="scientific">Venturia nashicola</name>
    <dbReference type="NCBI Taxonomy" id="86259"/>
    <lineage>
        <taxon>Eukaryota</taxon>
        <taxon>Fungi</taxon>
        <taxon>Dikarya</taxon>
        <taxon>Ascomycota</taxon>
        <taxon>Pezizomycotina</taxon>
        <taxon>Dothideomycetes</taxon>
        <taxon>Pleosporomycetidae</taxon>
        <taxon>Venturiales</taxon>
        <taxon>Venturiaceae</taxon>
        <taxon>Venturia</taxon>
    </lineage>
</organism>
<evidence type="ECO:0000313" key="3">
    <source>
        <dbReference type="Proteomes" id="UP000298493"/>
    </source>
</evidence>
<gene>
    <name evidence="2" type="ORF">E6O75_ATG01707</name>
</gene>
<dbReference type="Proteomes" id="UP000298493">
    <property type="component" value="Unassembled WGS sequence"/>
</dbReference>
<sequence>MRLNVVLVGHMAFVSSAVPVKDTSCRAIIARGGQYNDSSIGSVTVMHVVPASDSYAYNANKVSIRDSNIDPPFVTCVDLFEEANMDATGPKMLGVCSSSPACLTIVDPNKSKTQQILKTIGSIRMEGNTTCGVYESDNCQEGTLRETISENNMLSWPPVIPFGSWRASVHCYRFI</sequence>
<evidence type="ECO:0000256" key="1">
    <source>
        <dbReference type="SAM" id="SignalP"/>
    </source>
</evidence>
<feature type="signal peptide" evidence="1">
    <location>
        <begin position="1"/>
        <end position="17"/>
    </location>
</feature>
<name>A0A4Z1NGS2_9PEZI</name>
<reference evidence="2 3" key="1">
    <citation type="submission" date="2019-04" db="EMBL/GenBank/DDBJ databases">
        <title>High contiguity whole genome sequence and gene annotation resource for two Venturia nashicola isolates.</title>
        <authorList>
            <person name="Prokchorchik M."/>
            <person name="Won K."/>
            <person name="Lee Y."/>
            <person name="Choi E.D."/>
            <person name="Segonzac C."/>
            <person name="Sohn K.H."/>
        </authorList>
    </citation>
    <scope>NUCLEOTIDE SEQUENCE [LARGE SCALE GENOMIC DNA]</scope>
    <source>
        <strain evidence="2 3">PRI2</strain>
    </source>
</reference>
<protein>
    <submittedName>
        <fullName evidence="2">Uncharacterized protein</fullName>
    </submittedName>
</protein>